<evidence type="ECO:0000313" key="5">
    <source>
        <dbReference type="EMBL" id="GEB17315.1"/>
    </source>
</evidence>
<organism evidence="5 6">
    <name type="scientific">Paenarthrobacter aurescens</name>
    <name type="common">Arthrobacter aurescens</name>
    <dbReference type="NCBI Taxonomy" id="43663"/>
    <lineage>
        <taxon>Bacteria</taxon>
        <taxon>Bacillati</taxon>
        <taxon>Actinomycetota</taxon>
        <taxon>Actinomycetes</taxon>
        <taxon>Micrococcales</taxon>
        <taxon>Micrococcaceae</taxon>
        <taxon>Paenarthrobacter</taxon>
    </lineage>
</organism>
<dbReference type="Gene3D" id="1.10.10.10">
    <property type="entry name" value="Winged helix-like DNA-binding domain superfamily/Winged helix DNA-binding domain"/>
    <property type="match status" value="1"/>
</dbReference>
<dbReference type="SUPFAM" id="SSF46785">
    <property type="entry name" value="Winged helix' DNA-binding domain"/>
    <property type="match status" value="1"/>
</dbReference>
<evidence type="ECO:0000259" key="4">
    <source>
        <dbReference type="PROSITE" id="PS51000"/>
    </source>
</evidence>
<sequence>MLSGERHEKILRELEMRGSLTVNGFAEKTGLSTMTIRRDLTQLAAQGLLRRVHGGAVPVPSERQGDTVHRRSRQPLATLGLIVPTTGYYFPEVIRGAESAARELNARLILGVSNYSAEDEHRQLQRMVANSVDGILLATAGSLEPGSPTFELLSGLRIPVVLVERSSRVFESVMSDHSYGAELALEHLASLGHRRIGLAIATSPTAPWLRESHERMVAKLGLETDAPIMEYVRSVVGAGNNQKEFAKFLRDCRRTETHAALVLPDEEAITLINLAEEAGLDVPEDLAIVAYDDEVADLAPVPLTSIAPPKRDVGHAAVAMCMERLAGKTGSAVSPALRRVSLAPKLIIRESTVPGEDVE</sequence>
<dbReference type="InterPro" id="IPR036388">
    <property type="entry name" value="WH-like_DNA-bd_sf"/>
</dbReference>
<dbReference type="GeneID" id="97302465"/>
<dbReference type="CDD" id="cd06267">
    <property type="entry name" value="PBP1_LacI_sugar_binding-like"/>
    <property type="match status" value="1"/>
</dbReference>
<dbReference type="Gene3D" id="3.40.50.2300">
    <property type="match status" value="2"/>
</dbReference>
<dbReference type="RefSeq" id="WP_246095629.1">
    <property type="nucleotide sequence ID" value="NZ_BAAAWK010000001.1"/>
</dbReference>
<dbReference type="GO" id="GO:0000976">
    <property type="term" value="F:transcription cis-regulatory region binding"/>
    <property type="evidence" value="ECO:0007669"/>
    <property type="project" value="TreeGrafter"/>
</dbReference>
<dbReference type="InterPro" id="IPR046335">
    <property type="entry name" value="LacI/GalR-like_sensor"/>
</dbReference>
<dbReference type="PRINTS" id="PR00037">
    <property type="entry name" value="HTHLACR"/>
</dbReference>
<dbReference type="SMART" id="SM00420">
    <property type="entry name" value="HTH_DEOR"/>
    <property type="match status" value="1"/>
</dbReference>
<dbReference type="InterPro" id="IPR018356">
    <property type="entry name" value="Tscrpt_reg_HTH_DeoR_CS"/>
</dbReference>
<dbReference type="AlphaFoldDB" id="A0A4Y3NAA6"/>
<dbReference type="PANTHER" id="PTHR30146:SF155">
    <property type="entry name" value="ALANINE RACEMASE"/>
    <property type="match status" value="1"/>
</dbReference>
<dbReference type="Proteomes" id="UP000317715">
    <property type="component" value="Unassembled WGS sequence"/>
</dbReference>
<keyword evidence="1" id="KW-0805">Transcription regulation</keyword>
<dbReference type="GO" id="GO:0003700">
    <property type="term" value="F:DNA-binding transcription factor activity"/>
    <property type="evidence" value="ECO:0007669"/>
    <property type="project" value="InterPro"/>
</dbReference>
<evidence type="ECO:0000256" key="3">
    <source>
        <dbReference type="ARBA" id="ARBA00023163"/>
    </source>
</evidence>
<dbReference type="SUPFAM" id="SSF53822">
    <property type="entry name" value="Periplasmic binding protein-like I"/>
    <property type="match status" value="1"/>
</dbReference>
<keyword evidence="6" id="KW-1185">Reference proteome</keyword>
<dbReference type="PROSITE" id="PS00894">
    <property type="entry name" value="HTH_DEOR_1"/>
    <property type="match status" value="1"/>
</dbReference>
<dbReference type="Pfam" id="PF13377">
    <property type="entry name" value="Peripla_BP_3"/>
    <property type="match status" value="1"/>
</dbReference>
<dbReference type="InterPro" id="IPR036390">
    <property type="entry name" value="WH_DNA-bd_sf"/>
</dbReference>
<gene>
    <name evidence="5" type="primary">lacI_1</name>
    <name evidence="5" type="ORF">AAU01_00700</name>
</gene>
<dbReference type="EMBL" id="BJMD01000001">
    <property type="protein sequence ID" value="GEB17315.1"/>
    <property type="molecule type" value="Genomic_DNA"/>
</dbReference>
<dbReference type="PANTHER" id="PTHR30146">
    <property type="entry name" value="LACI-RELATED TRANSCRIPTIONAL REPRESSOR"/>
    <property type="match status" value="1"/>
</dbReference>
<name>A0A4Y3NAA6_PAEAU</name>
<dbReference type="PROSITE" id="PS51000">
    <property type="entry name" value="HTH_DEOR_2"/>
    <property type="match status" value="1"/>
</dbReference>
<dbReference type="InterPro" id="IPR028082">
    <property type="entry name" value="Peripla_BP_I"/>
</dbReference>
<feature type="domain" description="HTH deoR-type" evidence="4">
    <location>
        <begin position="3"/>
        <end position="58"/>
    </location>
</feature>
<keyword evidence="3" id="KW-0804">Transcription</keyword>
<comment type="caution">
    <text evidence="5">The sequence shown here is derived from an EMBL/GenBank/DDBJ whole genome shotgun (WGS) entry which is preliminary data.</text>
</comment>
<accession>A0A4Y3NAA6</accession>
<dbReference type="Pfam" id="PF08220">
    <property type="entry name" value="HTH_DeoR"/>
    <property type="match status" value="1"/>
</dbReference>
<dbReference type="InterPro" id="IPR001034">
    <property type="entry name" value="DeoR_HTH"/>
</dbReference>
<proteinExistence type="predicted"/>
<protein>
    <submittedName>
        <fullName evidence="5">LacI family transcriptional regulator</fullName>
    </submittedName>
</protein>
<evidence type="ECO:0000256" key="1">
    <source>
        <dbReference type="ARBA" id="ARBA00023015"/>
    </source>
</evidence>
<evidence type="ECO:0000313" key="6">
    <source>
        <dbReference type="Proteomes" id="UP000317715"/>
    </source>
</evidence>
<reference evidence="5 6" key="1">
    <citation type="submission" date="2019-06" db="EMBL/GenBank/DDBJ databases">
        <title>Whole genome shotgun sequence of Paenarthrobacter aurescens NBRC 12136.</title>
        <authorList>
            <person name="Hosoyama A."/>
            <person name="Uohara A."/>
            <person name="Ohji S."/>
            <person name="Ichikawa N."/>
        </authorList>
    </citation>
    <scope>NUCLEOTIDE SEQUENCE [LARGE SCALE GENOMIC DNA]</scope>
    <source>
        <strain evidence="5 6">NBRC 12136</strain>
    </source>
</reference>
<evidence type="ECO:0000256" key="2">
    <source>
        <dbReference type="ARBA" id="ARBA00023125"/>
    </source>
</evidence>
<keyword evidence="2" id="KW-0238">DNA-binding</keyword>